<evidence type="ECO:0000256" key="1">
    <source>
        <dbReference type="SAM" id="MobiDB-lite"/>
    </source>
</evidence>
<gene>
    <name evidence="3" type="ORF">UV8b_00008</name>
</gene>
<protein>
    <submittedName>
        <fullName evidence="3">Uncharacterized protein</fullName>
    </submittedName>
</protein>
<accession>A0A8E5MDP8</accession>
<sequence>MRFTICLALGSVALALVAKPIPPQAVVDAVEAVDALAGSPRSSGRTELQPIPSTQELDHETKGGLESRVNIDDMPNYIAVPTQPDPDPVSAHGVWMAFRMQKVDIDGGSGKTYTVYVCTGIDFSNMSKEYASISVFTEGNEMILRDMKLFPRAKHFFPAPQGSFLTGTIHVQIGHPPPPRYPP</sequence>
<feature type="region of interest" description="Disordered" evidence="1">
    <location>
        <begin position="38"/>
        <end position="63"/>
    </location>
</feature>
<dbReference type="GeneID" id="66060786"/>
<feature type="chain" id="PRO_5034684167" evidence="2">
    <location>
        <begin position="19"/>
        <end position="183"/>
    </location>
</feature>
<proteinExistence type="predicted"/>
<dbReference type="EMBL" id="CP072753">
    <property type="protein sequence ID" value="QUC15767.1"/>
    <property type="molecule type" value="Genomic_DNA"/>
</dbReference>
<reference evidence="3" key="1">
    <citation type="submission" date="2020-03" db="EMBL/GenBank/DDBJ databases">
        <title>A mixture of massive structural variations and highly conserved coding sequences in Ustilaginoidea virens genome.</title>
        <authorList>
            <person name="Zhang K."/>
            <person name="Zhao Z."/>
            <person name="Zhang Z."/>
            <person name="Li Y."/>
            <person name="Hsiang T."/>
            <person name="Sun W."/>
        </authorList>
    </citation>
    <scope>NUCLEOTIDE SEQUENCE</scope>
    <source>
        <strain evidence="3">UV-8b</strain>
    </source>
</reference>
<dbReference type="RefSeq" id="XP_042993440.1">
    <property type="nucleotide sequence ID" value="XM_043137506.1"/>
</dbReference>
<dbReference type="KEGG" id="uvi:66060786"/>
<name>A0A8E5MDP8_USTVR</name>
<dbReference type="Proteomes" id="UP000027002">
    <property type="component" value="Chromosome 1"/>
</dbReference>
<feature type="compositionally biased region" description="Polar residues" evidence="1">
    <location>
        <begin position="40"/>
        <end position="55"/>
    </location>
</feature>
<evidence type="ECO:0000256" key="2">
    <source>
        <dbReference type="SAM" id="SignalP"/>
    </source>
</evidence>
<evidence type="ECO:0000313" key="4">
    <source>
        <dbReference type="Proteomes" id="UP000027002"/>
    </source>
</evidence>
<keyword evidence="2" id="KW-0732">Signal</keyword>
<keyword evidence="4" id="KW-1185">Reference proteome</keyword>
<feature type="signal peptide" evidence="2">
    <location>
        <begin position="1"/>
        <end position="18"/>
    </location>
</feature>
<organism evidence="3 4">
    <name type="scientific">Ustilaginoidea virens</name>
    <name type="common">Rice false smut fungus</name>
    <name type="synonym">Villosiclava virens</name>
    <dbReference type="NCBI Taxonomy" id="1159556"/>
    <lineage>
        <taxon>Eukaryota</taxon>
        <taxon>Fungi</taxon>
        <taxon>Dikarya</taxon>
        <taxon>Ascomycota</taxon>
        <taxon>Pezizomycotina</taxon>
        <taxon>Sordariomycetes</taxon>
        <taxon>Hypocreomycetidae</taxon>
        <taxon>Hypocreales</taxon>
        <taxon>Clavicipitaceae</taxon>
        <taxon>Ustilaginoidea</taxon>
    </lineage>
</organism>
<evidence type="ECO:0000313" key="3">
    <source>
        <dbReference type="EMBL" id="QUC15767.1"/>
    </source>
</evidence>
<dbReference type="AlphaFoldDB" id="A0A8E5MDP8"/>